<organism evidence="1 2">
    <name type="scientific">Cyclotella atomus</name>
    <dbReference type="NCBI Taxonomy" id="382360"/>
    <lineage>
        <taxon>Eukaryota</taxon>
        <taxon>Sar</taxon>
        <taxon>Stramenopiles</taxon>
        <taxon>Ochrophyta</taxon>
        <taxon>Bacillariophyta</taxon>
        <taxon>Coscinodiscophyceae</taxon>
        <taxon>Thalassiosirophycidae</taxon>
        <taxon>Stephanodiscales</taxon>
        <taxon>Stephanodiscaceae</taxon>
        <taxon>Cyclotella</taxon>
    </lineage>
</organism>
<protein>
    <submittedName>
        <fullName evidence="1">Uncharacterized protein</fullName>
    </submittedName>
</protein>
<evidence type="ECO:0000313" key="1">
    <source>
        <dbReference type="EMBL" id="KAL3776818.1"/>
    </source>
</evidence>
<proteinExistence type="predicted"/>
<comment type="caution">
    <text evidence="1">The sequence shown here is derived from an EMBL/GenBank/DDBJ whole genome shotgun (WGS) entry which is preliminary data.</text>
</comment>
<gene>
    <name evidence="1" type="ORF">ACHAWO_002984</name>
</gene>
<dbReference type="EMBL" id="JALLPJ020001080">
    <property type="protein sequence ID" value="KAL3776818.1"/>
    <property type="molecule type" value="Genomic_DNA"/>
</dbReference>
<evidence type="ECO:0000313" key="2">
    <source>
        <dbReference type="Proteomes" id="UP001530400"/>
    </source>
</evidence>
<keyword evidence="2" id="KW-1185">Reference proteome</keyword>
<accession>A0ABD3NLZ0</accession>
<reference evidence="1 2" key="1">
    <citation type="submission" date="2024-10" db="EMBL/GenBank/DDBJ databases">
        <title>Updated reference genomes for cyclostephanoid diatoms.</title>
        <authorList>
            <person name="Roberts W.R."/>
            <person name="Alverson A.J."/>
        </authorList>
    </citation>
    <scope>NUCLEOTIDE SEQUENCE [LARGE SCALE GENOMIC DNA]</scope>
    <source>
        <strain evidence="1 2">AJA010-31</strain>
    </source>
</reference>
<dbReference type="AlphaFoldDB" id="A0ABD3NLZ0"/>
<sequence>MINGEALREYEIIDRLNSGEDEMIISKLNHAIDVGLKVVDREKKHLLRRQSTRLSRASECSKSLLTIDEVDESRSQSDAERRMSRGLSIPEQDCSTLLRFKRSLTFDGNDAQYFSWSSNLSRCEDETYEDEPRKSPSRGMSLLDEARKSLKGGVAEEYEVYDTSHYLMKLSAINDEETDVRRGTSLDSYKMLLSFCLENCYDDERTIFEESNAESE</sequence>
<name>A0ABD3NLZ0_9STRA</name>
<dbReference type="Proteomes" id="UP001530400">
    <property type="component" value="Unassembled WGS sequence"/>
</dbReference>